<dbReference type="RefSeq" id="WP_132218222.1">
    <property type="nucleotide sequence ID" value="NZ_OX156936.1"/>
</dbReference>
<dbReference type="Proteomes" id="UP000295455">
    <property type="component" value="Unassembled WGS sequence"/>
</dbReference>
<accession>A0A4R1RG39</accession>
<keyword evidence="2" id="KW-1185">Reference proteome</keyword>
<sequence length="182" mass="21672">MKQLKISISLSEYQEKHTIYLGQGEWLKHKSKTFLEAYLRTYKKVLLDNVKILNSYNSQIYTLYRAFFFDLSDIEVERVSNIFAEFNKQFNWMFDNIGGCQNSIIFSKINTCIFISLDILYILQSHAQTHKNYSLKNQAEAYIKMLENFNEKYESEKNSLDVNRNYAQNNMSIIKDDFRKAM</sequence>
<name>A0A4R1RG39_9FLAO</name>
<protein>
    <submittedName>
        <fullName evidence="1">Uncharacterized protein</fullName>
    </submittedName>
</protein>
<gene>
    <name evidence="1" type="ORF">EV196_106134</name>
</gene>
<evidence type="ECO:0000313" key="1">
    <source>
        <dbReference type="EMBL" id="TCL64945.1"/>
    </source>
</evidence>
<comment type="caution">
    <text evidence="1">The sequence shown here is derived from an EMBL/GenBank/DDBJ whole genome shotgun (WGS) entry which is preliminary data.</text>
</comment>
<evidence type="ECO:0000313" key="2">
    <source>
        <dbReference type="Proteomes" id="UP000295455"/>
    </source>
</evidence>
<proteinExistence type="predicted"/>
<dbReference type="EMBL" id="SLUP01000006">
    <property type="protein sequence ID" value="TCL64945.1"/>
    <property type="molecule type" value="Genomic_DNA"/>
</dbReference>
<dbReference type="AlphaFoldDB" id="A0A4R1RG39"/>
<organism evidence="1 2">
    <name type="scientific">Mariniflexile fucanivorans</name>
    <dbReference type="NCBI Taxonomy" id="264023"/>
    <lineage>
        <taxon>Bacteria</taxon>
        <taxon>Pseudomonadati</taxon>
        <taxon>Bacteroidota</taxon>
        <taxon>Flavobacteriia</taxon>
        <taxon>Flavobacteriales</taxon>
        <taxon>Flavobacteriaceae</taxon>
        <taxon>Mariniflexile</taxon>
    </lineage>
</organism>
<reference evidence="1 2" key="1">
    <citation type="submission" date="2019-03" db="EMBL/GenBank/DDBJ databases">
        <title>Genomic Encyclopedia of Type Strains, Phase IV (KMG-IV): sequencing the most valuable type-strain genomes for metagenomic binning, comparative biology and taxonomic classification.</title>
        <authorList>
            <person name="Goeker M."/>
        </authorList>
    </citation>
    <scope>NUCLEOTIDE SEQUENCE [LARGE SCALE GENOMIC DNA]</scope>
    <source>
        <strain evidence="1 2">DSM 18792</strain>
    </source>
</reference>
<dbReference type="OrthoDB" id="980044at2"/>